<dbReference type="GO" id="GO:0043190">
    <property type="term" value="C:ATP-binding cassette (ABC) transporter complex"/>
    <property type="evidence" value="ECO:0007669"/>
    <property type="project" value="InterPro"/>
</dbReference>
<name>A0A261SAV7_9BORD</name>
<dbReference type="Proteomes" id="UP000216020">
    <property type="component" value="Unassembled WGS sequence"/>
</dbReference>
<dbReference type="FunFam" id="3.40.50.300:FF:000042">
    <property type="entry name" value="Maltose/maltodextrin ABC transporter, ATP-binding protein"/>
    <property type="match status" value="1"/>
</dbReference>
<dbReference type="Gene3D" id="3.40.50.300">
    <property type="entry name" value="P-loop containing nucleotide triphosphate hydrolases"/>
    <property type="match status" value="1"/>
</dbReference>
<gene>
    <name evidence="6" type="ORF">CAL29_10975</name>
</gene>
<dbReference type="InterPro" id="IPR008995">
    <property type="entry name" value="Mo/tungstate-bd_C_term_dom"/>
</dbReference>
<protein>
    <submittedName>
        <fullName evidence="6">Fe3+/spermidine/putrescine ABC transporter ATP-binding protein</fullName>
    </submittedName>
</protein>
<dbReference type="SUPFAM" id="SSF50331">
    <property type="entry name" value="MOP-like"/>
    <property type="match status" value="1"/>
</dbReference>
<sequence>MAHVALEGLRKQYGGALAVADFSLDIADGELVAFLGPSGCGKTTTLRMIAGFIAPTAGSIRIGDSDVTALPAHRRDTGMVFQRYALFPHMTVAENVAFGLEMRKVAAAERQRRIADALDMVRMGELRDRYPRQLSGGQQQRVAIARALVIQPKVFLLDEPLSNLDAKLRLEVRDEIRALQRRLGLTTIFVTHDQEEALSIADRMAIMHDGRVQQVGTPETLYEKPANLFVADFLGKMNFFDGRMDSGVFATARGLRLAVGDAAPDSTRVGVRPERVVLRAGADGPNALAGKVDAVSYLGAHIDVRVRLDGGDLLSCRCANAGSAHAGAADAATGHGSAAAPALAQGAPVYACFHPADCVAFGA</sequence>
<feature type="domain" description="ABC transporter" evidence="5">
    <location>
        <begin position="4"/>
        <end position="234"/>
    </location>
</feature>
<dbReference type="SMART" id="SM00382">
    <property type="entry name" value="AAA"/>
    <property type="match status" value="1"/>
</dbReference>
<dbReference type="InterPro" id="IPR013611">
    <property type="entry name" value="Transp-assoc_OB_typ2"/>
</dbReference>
<dbReference type="InterPro" id="IPR027417">
    <property type="entry name" value="P-loop_NTPase"/>
</dbReference>
<evidence type="ECO:0000259" key="5">
    <source>
        <dbReference type="PROSITE" id="PS50893"/>
    </source>
</evidence>
<comment type="caution">
    <text evidence="6">The sequence shown here is derived from an EMBL/GenBank/DDBJ whole genome shotgun (WGS) entry which is preliminary data.</text>
</comment>
<reference evidence="7" key="1">
    <citation type="submission" date="2017-05" db="EMBL/GenBank/DDBJ databases">
        <title>Complete and WGS of Bordetella genogroups.</title>
        <authorList>
            <person name="Spilker T."/>
            <person name="Lipuma J."/>
        </authorList>
    </citation>
    <scope>NUCLEOTIDE SEQUENCE [LARGE SCALE GENOMIC DNA]</scope>
    <source>
        <strain evidence="7">AU16122</strain>
    </source>
</reference>
<evidence type="ECO:0000256" key="2">
    <source>
        <dbReference type="ARBA" id="ARBA00022475"/>
    </source>
</evidence>
<dbReference type="OrthoDB" id="5298774at2"/>
<keyword evidence="2" id="KW-1003">Cell membrane</keyword>
<dbReference type="InterPro" id="IPR003439">
    <property type="entry name" value="ABC_transporter-like_ATP-bd"/>
</dbReference>
<keyword evidence="4 6" id="KW-0067">ATP-binding</keyword>
<dbReference type="GO" id="GO:0140359">
    <property type="term" value="F:ABC-type transporter activity"/>
    <property type="evidence" value="ECO:0007669"/>
    <property type="project" value="UniProtKB-ARBA"/>
</dbReference>
<evidence type="ECO:0000313" key="7">
    <source>
        <dbReference type="Proteomes" id="UP000216020"/>
    </source>
</evidence>
<evidence type="ECO:0000313" key="6">
    <source>
        <dbReference type="EMBL" id="OZI34072.1"/>
    </source>
</evidence>
<keyword evidence="7" id="KW-1185">Reference proteome</keyword>
<dbReference type="PANTHER" id="PTHR42781:SF4">
    <property type="entry name" value="SPERMIDINE_PUTRESCINE IMPORT ATP-BINDING PROTEIN POTA"/>
    <property type="match status" value="1"/>
</dbReference>
<dbReference type="PROSITE" id="PS50893">
    <property type="entry name" value="ABC_TRANSPORTER_2"/>
    <property type="match status" value="1"/>
</dbReference>
<evidence type="ECO:0000256" key="4">
    <source>
        <dbReference type="ARBA" id="ARBA00022840"/>
    </source>
</evidence>
<dbReference type="Gene3D" id="2.40.50.100">
    <property type="match status" value="1"/>
</dbReference>
<accession>A0A261SAV7</accession>
<dbReference type="InterPro" id="IPR050093">
    <property type="entry name" value="ABC_SmlMolc_Importer"/>
</dbReference>
<dbReference type="RefSeq" id="WP_094853077.1">
    <property type="nucleotide sequence ID" value="NZ_NEVM01000002.1"/>
</dbReference>
<dbReference type="PROSITE" id="PS00211">
    <property type="entry name" value="ABC_TRANSPORTER_1"/>
    <property type="match status" value="1"/>
</dbReference>
<dbReference type="InterPro" id="IPR003593">
    <property type="entry name" value="AAA+_ATPase"/>
</dbReference>
<keyword evidence="2" id="KW-0472">Membrane</keyword>
<organism evidence="6 7">
    <name type="scientific">Bordetella genomosp. 10</name>
    <dbReference type="NCBI Taxonomy" id="1416804"/>
    <lineage>
        <taxon>Bacteria</taxon>
        <taxon>Pseudomonadati</taxon>
        <taxon>Pseudomonadota</taxon>
        <taxon>Betaproteobacteria</taxon>
        <taxon>Burkholderiales</taxon>
        <taxon>Alcaligenaceae</taxon>
        <taxon>Bordetella</taxon>
    </lineage>
</organism>
<dbReference type="AlphaFoldDB" id="A0A261SAV7"/>
<proteinExistence type="predicted"/>
<dbReference type="EMBL" id="NEVM01000002">
    <property type="protein sequence ID" value="OZI34072.1"/>
    <property type="molecule type" value="Genomic_DNA"/>
</dbReference>
<dbReference type="Pfam" id="PF00005">
    <property type="entry name" value="ABC_tran"/>
    <property type="match status" value="1"/>
</dbReference>
<evidence type="ECO:0000256" key="3">
    <source>
        <dbReference type="ARBA" id="ARBA00022741"/>
    </source>
</evidence>
<dbReference type="GO" id="GO:0005524">
    <property type="term" value="F:ATP binding"/>
    <property type="evidence" value="ECO:0007669"/>
    <property type="project" value="UniProtKB-KW"/>
</dbReference>
<evidence type="ECO:0000256" key="1">
    <source>
        <dbReference type="ARBA" id="ARBA00022448"/>
    </source>
</evidence>
<dbReference type="PANTHER" id="PTHR42781">
    <property type="entry name" value="SPERMIDINE/PUTRESCINE IMPORT ATP-BINDING PROTEIN POTA"/>
    <property type="match status" value="1"/>
</dbReference>
<dbReference type="Pfam" id="PF08402">
    <property type="entry name" value="TOBE_2"/>
    <property type="match status" value="1"/>
</dbReference>
<keyword evidence="1" id="KW-0813">Transport</keyword>
<dbReference type="InterPro" id="IPR017871">
    <property type="entry name" value="ABC_transporter-like_CS"/>
</dbReference>
<dbReference type="SUPFAM" id="SSF52540">
    <property type="entry name" value="P-loop containing nucleoside triphosphate hydrolases"/>
    <property type="match status" value="1"/>
</dbReference>
<dbReference type="GO" id="GO:0016887">
    <property type="term" value="F:ATP hydrolysis activity"/>
    <property type="evidence" value="ECO:0007669"/>
    <property type="project" value="InterPro"/>
</dbReference>
<keyword evidence="3" id="KW-0547">Nucleotide-binding</keyword>